<dbReference type="VEuPathDB" id="ToxoDB:EAH_00050300"/>
<dbReference type="GO" id="GO:0031053">
    <property type="term" value="P:primary miRNA processing"/>
    <property type="evidence" value="ECO:0007669"/>
    <property type="project" value="TreeGrafter"/>
</dbReference>
<name>U6GYB0_EIMAC</name>
<keyword evidence="4" id="KW-0479">Metal-binding</keyword>
<dbReference type="GeneID" id="25273100"/>
<feature type="non-terminal residue" evidence="7">
    <location>
        <position position="1"/>
    </location>
</feature>
<evidence type="ECO:0000256" key="1">
    <source>
        <dbReference type="ARBA" id="ARBA00004123"/>
    </source>
</evidence>
<evidence type="ECO:0000313" key="7">
    <source>
        <dbReference type="EMBL" id="CDI84228.1"/>
    </source>
</evidence>
<evidence type="ECO:0000256" key="3">
    <source>
        <dbReference type="ARBA" id="ARBA00023242"/>
    </source>
</evidence>
<dbReference type="PANTHER" id="PTHR13165:SF0">
    <property type="entry name" value="SERRATE RNA EFFECTOR MOLECULE HOMOLOG"/>
    <property type="match status" value="1"/>
</dbReference>
<dbReference type="PROSITE" id="PS50157">
    <property type="entry name" value="ZINC_FINGER_C2H2_2"/>
    <property type="match status" value="1"/>
</dbReference>
<reference evidence="7" key="1">
    <citation type="submission" date="2013-10" db="EMBL/GenBank/DDBJ databases">
        <title>Genomic analysis of the causative agents of coccidiosis in chickens.</title>
        <authorList>
            <person name="Reid A.J."/>
            <person name="Blake D."/>
            <person name="Billington K."/>
            <person name="Browne H."/>
            <person name="Dunn M."/>
            <person name="Hung S."/>
            <person name="Kawahara F."/>
            <person name="Miranda-Saavedra D."/>
            <person name="Mourier T."/>
            <person name="Nagra H."/>
            <person name="Otto T.D."/>
            <person name="Rawlings N."/>
            <person name="Sanchez A."/>
            <person name="Sanders M."/>
            <person name="Subramaniam C."/>
            <person name="Tay Y."/>
            <person name="Dear P."/>
            <person name="Doerig C."/>
            <person name="Gruber A."/>
            <person name="Parkinson J."/>
            <person name="Shirley M."/>
            <person name="Wan K.L."/>
            <person name="Berriman M."/>
            <person name="Tomley F."/>
            <person name="Pain A."/>
        </authorList>
    </citation>
    <scope>NUCLEOTIDE SEQUENCE</scope>
    <source>
        <strain evidence="7">Houghton</strain>
    </source>
</reference>
<comment type="similarity">
    <text evidence="2">Belongs to the ARS2 family.</text>
</comment>
<reference evidence="7" key="2">
    <citation type="submission" date="2013-10" db="EMBL/GenBank/DDBJ databases">
        <authorList>
            <person name="Aslett M."/>
        </authorList>
    </citation>
    <scope>NUCLEOTIDE SEQUENCE</scope>
    <source>
        <strain evidence="7">Houghton</strain>
    </source>
</reference>
<proteinExistence type="inferred from homology"/>
<dbReference type="InterPro" id="IPR013087">
    <property type="entry name" value="Znf_C2H2_type"/>
</dbReference>
<dbReference type="InterPro" id="IPR007042">
    <property type="entry name" value="SERRATE/Ars2_C"/>
</dbReference>
<evidence type="ECO:0000256" key="5">
    <source>
        <dbReference type="SAM" id="MobiDB-lite"/>
    </source>
</evidence>
<feature type="region of interest" description="Disordered" evidence="5">
    <location>
        <begin position="207"/>
        <end position="254"/>
    </location>
</feature>
<comment type="subcellular location">
    <subcellularLocation>
        <location evidence="1">Nucleus</location>
    </subcellularLocation>
</comment>
<dbReference type="InterPro" id="IPR039727">
    <property type="entry name" value="SE/Ars2"/>
</dbReference>
<feature type="region of interest" description="Disordered" evidence="5">
    <location>
        <begin position="79"/>
        <end position="106"/>
    </location>
</feature>
<dbReference type="GO" id="GO:0016604">
    <property type="term" value="C:nuclear body"/>
    <property type="evidence" value="ECO:0007669"/>
    <property type="project" value="TreeGrafter"/>
</dbReference>
<dbReference type="AlphaFoldDB" id="U6GYB0"/>
<dbReference type="OrthoDB" id="342064at2759"/>
<dbReference type="EMBL" id="HG673626">
    <property type="protein sequence ID" value="CDI84228.1"/>
    <property type="molecule type" value="Genomic_DNA"/>
</dbReference>
<sequence>GQLDVCAADAPHPLEEILDGIEDPWLRLDLMLTYLRHVHCVCYYSGKVYDDPQQLHLNATAAHLRPVCPPHLQHFLQEQEQQDENAADDSSSSSSSSSSGISQQQQQWAQQLDQRLQVLLHMAANMQQNLPPPLDENESPIIQSKWNAFCQEHTSKDAEGRYRCTLCQKLFKAPSFVHLHHRKKHELELIRIINKYVPHLMKTAYMNDPNKHITLPKERQRHRDRDRDRERDRERDRDRVMRRPPPPAPGIFMPGGVPPPPFVLPPPPAMPHVRRQRDWDSPYGPGAAPLACRHLQGLKVRTALLGPPGGPKAKA</sequence>
<gene>
    <name evidence="7" type="ORF">EAH_00050300</name>
</gene>
<keyword evidence="4" id="KW-0862">Zinc</keyword>
<feature type="domain" description="C2H2-type" evidence="6">
    <location>
        <begin position="162"/>
        <end position="190"/>
    </location>
</feature>
<dbReference type="GO" id="GO:0008270">
    <property type="term" value="F:zinc ion binding"/>
    <property type="evidence" value="ECO:0007669"/>
    <property type="project" value="UniProtKB-KW"/>
</dbReference>
<accession>U6GYB0</accession>
<protein>
    <recommendedName>
        <fullName evidence="6">C2H2-type domain-containing protein</fullName>
    </recommendedName>
</protein>
<dbReference type="RefSeq" id="XP_013246751.1">
    <property type="nucleotide sequence ID" value="XM_013391297.1"/>
</dbReference>
<keyword evidence="4" id="KW-0863">Zinc-finger</keyword>
<feature type="compositionally biased region" description="Basic and acidic residues" evidence="5">
    <location>
        <begin position="209"/>
        <end position="241"/>
    </location>
</feature>
<feature type="compositionally biased region" description="Low complexity" evidence="5">
    <location>
        <begin position="88"/>
        <end position="106"/>
    </location>
</feature>
<keyword evidence="8" id="KW-1185">Reference proteome</keyword>
<dbReference type="PROSITE" id="PS00028">
    <property type="entry name" value="ZINC_FINGER_C2H2_1"/>
    <property type="match status" value="1"/>
</dbReference>
<dbReference type="Pfam" id="PF04959">
    <property type="entry name" value="ARS2"/>
    <property type="match status" value="1"/>
</dbReference>
<evidence type="ECO:0000256" key="2">
    <source>
        <dbReference type="ARBA" id="ARBA00005407"/>
    </source>
</evidence>
<evidence type="ECO:0000313" key="8">
    <source>
        <dbReference type="Proteomes" id="UP000018050"/>
    </source>
</evidence>
<dbReference type="PANTHER" id="PTHR13165">
    <property type="entry name" value="ARSENITE-RESISTANCE PROTEIN 2"/>
    <property type="match status" value="1"/>
</dbReference>
<keyword evidence="3" id="KW-0539">Nucleus</keyword>
<dbReference type="Proteomes" id="UP000018050">
    <property type="component" value="Unassembled WGS sequence"/>
</dbReference>
<evidence type="ECO:0000256" key="4">
    <source>
        <dbReference type="PROSITE-ProRule" id="PRU00042"/>
    </source>
</evidence>
<organism evidence="7 8">
    <name type="scientific">Eimeria acervulina</name>
    <name type="common">Coccidian parasite</name>
    <dbReference type="NCBI Taxonomy" id="5801"/>
    <lineage>
        <taxon>Eukaryota</taxon>
        <taxon>Sar</taxon>
        <taxon>Alveolata</taxon>
        <taxon>Apicomplexa</taxon>
        <taxon>Conoidasida</taxon>
        <taxon>Coccidia</taxon>
        <taxon>Eucoccidiorida</taxon>
        <taxon>Eimeriorina</taxon>
        <taxon>Eimeriidae</taxon>
        <taxon>Eimeria</taxon>
    </lineage>
</organism>
<evidence type="ECO:0000259" key="6">
    <source>
        <dbReference type="PROSITE" id="PS50157"/>
    </source>
</evidence>